<proteinExistence type="predicted"/>
<comment type="caution">
    <text evidence="1">The sequence shown here is derived from an EMBL/GenBank/DDBJ whole genome shotgun (WGS) entry which is preliminary data.</text>
</comment>
<dbReference type="GO" id="GO:0030130">
    <property type="term" value="C:clathrin coat of trans-Golgi network vesicle"/>
    <property type="evidence" value="ECO:0007669"/>
    <property type="project" value="InterPro"/>
</dbReference>
<dbReference type="PANTHER" id="PTHR10292:SF1">
    <property type="entry name" value="CLATHRIN HEAVY CHAIN"/>
    <property type="match status" value="1"/>
</dbReference>
<sequence length="343" mass="37907">MAQQFPIQLHSVVNLAEQGVSSSSFRFGNVALDGDKNLVVKDTETNELYIFSLQVREAQEGRNSSSSPAFTFTKKPTQAEAALMHPSEKIIALRAKTDGSSGHMIQVLNLETKARVGTAQMNEPVVYWRWVGPKLLALVTDRAVYHWTVGENGGNDGSNPSEPTKICSREGRLAESVQIISYAVDKDLKWCILTGISTQDGGKTIDGSMQLYSMELKKQQQLEGHAACFNNIVIDEAVGPQPVICFTEKKRDSSEFKLHIRDIYSSREGSQTPPLRLAVDIQMPPEAPADFPLSIHISQKFGVVYLITKGGHLLLLDALTGTEIFRLVSKLQEKEKSFIKTTL</sequence>
<dbReference type="GO" id="GO:0030132">
    <property type="term" value="C:clathrin coat of coated pit"/>
    <property type="evidence" value="ECO:0007669"/>
    <property type="project" value="InterPro"/>
</dbReference>
<reference evidence="1 2" key="1">
    <citation type="journal article" date="2017" name="Int. J. Parasitol.">
        <title>The genome of the protozoan parasite Cystoisospora suis and a reverse vaccinology approach to identify vaccine candidates.</title>
        <authorList>
            <person name="Palmieri N."/>
            <person name="Shrestha A."/>
            <person name="Ruttkowski B."/>
            <person name="Beck T."/>
            <person name="Vogl C."/>
            <person name="Tomley F."/>
            <person name="Blake D.P."/>
            <person name="Joachim A."/>
        </authorList>
    </citation>
    <scope>NUCLEOTIDE SEQUENCE [LARGE SCALE GENOMIC DNA]</scope>
    <source>
        <strain evidence="1 2">Wien I</strain>
    </source>
</reference>
<dbReference type="GO" id="GO:0071439">
    <property type="term" value="C:clathrin complex"/>
    <property type="evidence" value="ECO:0007669"/>
    <property type="project" value="TreeGrafter"/>
</dbReference>
<dbReference type="AlphaFoldDB" id="A0A2C6KQB9"/>
<dbReference type="OrthoDB" id="421917at2759"/>
<protein>
    <submittedName>
        <fullName evidence="1">Clathrin heavy</fullName>
    </submittedName>
</protein>
<organism evidence="1 2">
    <name type="scientific">Cystoisospora suis</name>
    <dbReference type="NCBI Taxonomy" id="483139"/>
    <lineage>
        <taxon>Eukaryota</taxon>
        <taxon>Sar</taxon>
        <taxon>Alveolata</taxon>
        <taxon>Apicomplexa</taxon>
        <taxon>Conoidasida</taxon>
        <taxon>Coccidia</taxon>
        <taxon>Eucoccidiorida</taxon>
        <taxon>Eimeriorina</taxon>
        <taxon>Sarcocystidae</taxon>
        <taxon>Cystoisospora</taxon>
    </lineage>
</organism>
<dbReference type="PANTHER" id="PTHR10292">
    <property type="entry name" value="CLATHRIN HEAVY CHAIN RELATED"/>
    <property type="match status" value="1"/>
</dbReference>
<evidence type="ECO:0000313" key="1">
    <source>
        <dbReference type="EMBL" id="PHJ18808.1"/>
    </source>
</evidence>
<dbReference type="GeneID" id="94430720"/>
<accession>A0A2C6KQB9</accession>
<dbReference type="Proteomes" id="UP000221165">
    <property type="component" value="Unassembled WGS sequence"/>
</dbReference>
<dbReference type="VEuPathDB" id="ToxoDB:CSUI_007363"/>
<dbReference type="GO" id="GO:0005198">
    <property type="term" value="F:structural molecule activity"/>
    <property type="evidence" value="ECO:0007669"/>
    <property type="project" value="InterPro"/>
</dbReference>
<dbReference type="Gene3D" id="2.130.10.110">
    <property type="entry name" value="Clathrin heavy-chain terminal domain"/>
    <property type="match status" value="1"/>
</dbReference>
<dbReference type="GO" id="GO:0006898">
    <property type="term" value="P:receptor-mediated endocytosis"/>
    <property type="evidence" value="ECO:0007669"/>
    <property type="project" value="TreeGrafter"/>
</dbReference>
<dbReference type="GO" id="GO:0006886">
    <property type="term" value="P:intracellular protein transport"/>
    <property type="evidence" value="ECO:0007669"/>
    <property type="project" value="InterPro"/>
</dbReference>
<name>A0A2C6KQB9_9APIC</name>
<dbReference type="InterPro" id="IPR016025">
    <property type="entry name" value="Clathrin_H-chain_N"/>
</dbReference>
<dbReference type="RefSeq" id="XP_067920513.1">
    <property type="nucleotide sequence ID" value="XM_068067509.1"/>
</dbReference>
<keyword evidence="2" id="KW-1185">Reference proteome</keyword>
<dbReference type="SUPFAM" id="SSF50989">
    <property type="entry name" value="Clathrin heavy-chain terminal domain"/>
    <property type="match status" value="1"/>
</dbReference>
<gene>
    <name evidence="1" type="ORF">CSUI_007363</name>
</gene>
<dbReference type="EMBL" id="MIGC01003873">
    <property type="protein sequence ID" value="PHJ18808.1"/>
    <property type="molecule type" value="Genomic_DNA"/>
</dbReference>
<dbReference type="GO" id="GO:0032051">
    <property type="term" value="F:clathrin light chain binding"/>
    <property type="evidence" value="ECO:0007669"/>
    <property type="project" value="TreeGrafter"/>
</dbReference>
<evidence type="ECO:0000313" key="2">
    <source>
        <dbReference type="Proteomes" id="UP000221165"/>
    </source>
</evidence>